<dbReference type="InterPro" id="IPR017871">
    <property type="entry name" value="ABC_transporter-like_CS"/>
</dbReference>
<dbReference type="InterPro" id="IPR003593">
    <property type="entry name" value="AAA+_ATPase"/>
</dbReference>
<keyword evidence="3" id="KW-0547">Nucleotide-binding</keyword>
<dbReference type="PANTHER" id="PTHR42734">
    <property type="entry name" value="METAL TRANSPORT SYSTEM ATP-BINDING PROTEIN TM_0124-RELATED"/>
    <property type="match status" value="1"/>
</dbReference>
<feature type="region of interest" description="Disordered" evidence="5">
    <location>
        <begin position="236"/>
        <end position="272"/>
    </location>
</feature>
<dbReference type="RefSeq" id="WP_100415362.1">
    <property type="nucleotide sequence ID" value="NZ_PGEZ01000002.1"/>
</dbReference>
<keyword evidence="4 7" id="KW-0067">ATP-binding</keyword>
<evidence type="ECO:0000313" key="7">
    <source>
        <dbReference type="EMBL" id="PJJ54062.1"/>
    </source>
</evidence>
<proteinExistence type="inferred from homology"/>
<dbReference type="InterPro" id="IPR003439">
    <property type="entry name" value="ABC_transporter-like_ATP-bd"/>
</dbReference>
<dbReference type="PANTHER" id="PTHR42734:SF5">
    <property type="entry name" value="IRON TRANSPORT SYSTEM ATP-BINDING PROTEIN HI_0361-RELATED"/>
    <property type="match status" value="1"/>
</dbReference>
<dbReference type="Proteomes" id="UP000230842">
    <property type="component" value="Unassembled WGS sequence"/>
</dbReference>
<evidence type="ECO:0000259" key="6">
    <source>
        <dbReference type="PROSITE" id="PS50893"/>
    </source>
</evidence>
<evidence type="ECO:0000256" key="4">
    <source>
        <dbReference type="ARBA" id="ARBA00022840"/>
    </source>
</evidence>
<dbReference type="GO" id="GO:0005524">
    <property type="term" value="F:ATP binding"/>
    <property type="evidence" value="ECO:0007669"/>
    <property type="project" value="UniProtKB-KW"/>
</dbReference>
<evidence type="ECO:0000256" key="2">
    <source>
        <dbReference type="ARBA" id="ARBA00022448"/>
    </source>
</evidence>
<evidence type="ECO:0000313" key="8">
    <source>
        <dbReference type="Proteomes" id="UP000230842"/>
    </source>
</evidence>
<dbReference type="Pfam" id="PF00005">
    <property type="entry name" value="ABC_tran"/>
    <property type="match status" value="1"/>
</dbReference>
<feature type="domain" description="ABC transporter" evidence="6">
    <location>
        <begin position="18"/>
        <end position="252"/>
    </location>
</feature>
<accession>A0A2M9B803</accession>
<sequence>MTDHPRTSPVEASSAQPLAISDLRVALGGRTVVRGVDLTVRRGEFVVLLGSNGSGKSTLMRAALGLLPTHGGEVRLFGTPLRSFRDHARIGYVPQRSTAASGVPSTVREVVMSGRLARRRFVGVAGRADRGAVAEAISAVGMGAYAHAPAAELSGGQQQRVMIARGLVGDPDLLVLDEPTAGVDLAHQVSLATLFGQLLAEGRSIFMIAHELGPFEPLINRAVVLRDGRVAYDGPCSDERVGASSEPHSQHHPHLDEPPGFVGVEGTGAWPS</sequence>
<dbReference type="SMART" id="SM00382">
    <property type="entry name" value="AAA"/>
    <property type="match status" value="1"/>
</dbReference>
<name>A0A2M9B803_9ACTN</name>
<dbReference type="PROSITE" id="PS00211">
    <property type="entry name" value="ABC_TRANSPORTER_1"/>
    <property type="match status" value="1"/>
</dbReference>
<comment type="caution">
    <text evidence="7">The sequence shown here is derived from an EMBL/GenBank/DDBJ whole genome shotgun (WGS) entry which is preliminary data.</text>
</comment>
<dbReference type="InterPro" id="IPR050153">
    <property type="entry name" value="Metal_Ion_Import_ABC"/>
</dbReference>
<dbReference type="AlphaFoldDB" id="A0A2M9B803"/>
<dbReference type="SUPFAM" id="SSF52540">
    <property type="entry name" value="P-loop containing nucleoside triphosphate hydrolases"/>
    <property type="match status" value="1"/>
</dbReference>
<comment type="similarity">
    <text evidence="1">Belongs to the ABC transporter superfamily.</text>
</comment>
<dbReference type="PROSITE" id="PS50893">
    <property type="entry name" value="ABC_TRANSPORTER_2"/>
    <property type="match status" value="1"/>
</dbReference>
<gene>
    <name evidence="7" type="ORF">CLV56_3566</name>
</gene>
<dbReference type="EMBL" id="PGEZ01000002">
    <property type="protein sequence ID" value="PJJ54062.1"/>
    <property type="molecule type" value="Genomic_DNA"/>
</dbReference>
<dbReference type="InterPro" id="IPR027417">
    <property type="entry name" value="P-loop_NTPase"/>
</dbReference>
<protein>
    <submittedName>
        <fullName evidence="7">Zinc transport system ATP-binding protein</fullName>
    </submittedName>
</protein>
<evidence type="ECO:0000256" key="5">
    <source>
        <dbReference type="SAM" id="MobiDB-lite"/>
    </source>
</evidence>
<dbReference type="Gene3D" id="3.40.50.300">
    <property type="entry name" value="P-loop containing nucleotide triphosphate hydrolases"/>
    <property type="match status" value="1"/>
</dbReference>
<dbReference type="OrthoDB" id="5296765at2"/>
<organism evidence="7 8">
    <name type="scientific">Mumia flava</name>
    <dbReference type="NCBI Taxonomy" id="1348852"/>
    <lineage>
        <taxon>Bacteria</taxon>
        <taxon>Bacillati</taxon>
        <taxon>Actinomycetota</taxon>
        <taxon>Actinomycetes</taxon>
        <taxon>Propionibacteriales</taxon>
        <taxon>Nocardioidaceae</taxon>
        <taxon>Mumia</taxon>
    </lineage>
</organism>
<keyword evidence="8" id="KW-1185">Reference proteome</keyword>
<dbReference type="CDD" id="cd03235">
    <property type="entry name" value="ABC_Metallic_Cations"/>
    <property type="match status" value="1"/>
</dbReference>
<evidence type="ECO:0000256" key="3">
    <source>
        <dbReference type="ARBA" id="ARBA00022741"/>
    </source>
</evidence>
<keyword evidence="2" id="KW-0813">Transport</keyword>
<dbReference type="GO" id="GO:0016887">
    <property type="term" value="F:ATP hydrolysis activity"/>
    <property type="evidence" value="ECO:0007669"/>
    <property type="project" value="InterPro"/>
</dbReference>
<reference evidence="7 8" key="1">
    <citation type="submission" date="2017-11" db="EMBL/GenBank/DDBJ databases">
        <title>Genomic Encyclopedia of Archaeal and Bacterial Type Strains, Phase II (KMG-II): From Individual Species to Whole Genera.</title>
        <authorList>
            <person name="Goeker M."/>
        </authorList>
    </citation>
    <scope>NUCLEOTIDE SEQUENCE [LARGE SCALE GENOMIC DNA]</scope>
    <source>
        <strain evidence="7 8">DSM 27763</strain>
    </source>
</reference>
<evidence type="ECO:0000256" key="1">
    <source>
        <dbReference type="ARBA" id="ARBA00005417"/>
    </source>
</evidence>